<feature type="transmembrane region" description="Helical" evidence="1">
    <location>
        <begin position="85"/>
        <end position="105"/>
    </location>
</feature>
<feature type="transmembrane region" description="Helical" evidence="1">
    <location>
        <begin position="125"/>
        <end position="143"/>
    </location>
</feature>
<feature type="transmembrane region" description="Helical" evidence="1">
    <location>
        <begin position="188"/>
        <end position="218"/>
    </location>
</feature>
<dbReference type="KEGG" id="proe:H9L23_20455"/>
<dbReference type="RefSeq" id="WP_187592062.1">
    <property type="nucleotide sequence ID" value="NZ_CP060723.1"/>
</dbReference>
<feature type="transmembrane region" description="Helical" evidence="1">
    <location>
        <begin position="56"/>
        <end position="79"/>
    </location>
</feature>
<gene>
    <name evidence="2" type="ORF">H9L23_20455</name>
</gene>
<feature type="transmembrane region" description="Helical" evidence="1">
    <location>
        <begin position="224"/>
        <end position="246"/>
    </location>
</feature>
<accession>A0A7G9QDM9</accession>
<proteinExistence type="predicted"/>
<sequence length="392" mass="46428">MSDALNKYFQVRSSIINAEGEIFRDSLSVSIFFRLVFEVVFLYLIVRFYDKKRKQGLMLIGGLFCSFIIGNLLFLLNYYDSNYSLSHHLTSFNKYIFVFIIFYAIKDIVNNTEAIDRIYKILKKIYFVNSCLILVGLLLNINLFKSYYNQDYRYGYNGLIPSINEATLFYMTGLSLFYFNYITQKKDFWLLVLCIVASLLMGAKATYLFLFLLLAYHILFKANYWQKVVSTIIIIVGTITLIPFLLRDKYSYLYDFFIYQYEKNGLLQTLTSGRSLFVITRFIENLEYWNFFNFLFGGTDQFKFYIEMDFFDLFLFFGAVGFVLFFVLYFKTLFGKLKRKTFRLFFCFSFFLIAFLAGHFFSSALNALYLNITVLYMIAHEEQISIKFTSSS</sequence>
<reference evidence="2 3" key="1">
    <citation type="submission" date="2020-08" db="EMBL/GenBank/DDBJ databases">
        <title>Genome sequence of Pedobacter roseus KACC 11594T.</title>
        <authorList>
            <person name="Hyun D.-W."/>
            <person name="Bae J.-W."/>
        </authorList>
    </citation>
    <scope>NUCLEOTIDE SEQUENCE [LARGE SCALE GENOMIC DNA]</scope>
    <source>
        <strain evidence="2 3">KACC 11594</strain>
    </source>
</reference>
<dbReference type="Proteomes" id="UP000515806">
    <property type="component" value="Chromosome"/>
</dbReference>
<evidence type="ECO:0000313" key="2">
    <source>
        <dbReference type="EMBL" id="QNN41454.1"/>
    </source>
</evidence>
<evidence type="ECO:0008006" key="4">
    <source>
        <dbReference type="Google" id="ProtNLM"/>
    </source>
</evidence>
<keyword evidence="3" id="KW-1185">Reference proteome</keyword>
<feature type="transmembrane region" description="Helical" evidence="1">
    <location>
        <begin position="31"/>
        <end position="49"/>
    </location>
</feature>
<dbReference type="AlphaFoldDB" id="A0A7G9QDM9"/>
<keyword evidence="1" id="KW-0812">Transmembrane</keyword>
<organism evidence="2 3">
    <name type="scientific">Pedobacter roseus</name>
    <dbReference type="NCBI Taxonomy" id="336820"/>
    <lineage>
        <taxon>Bacteria</taxon>
        <taxon>Pseudomonadati</taxon>
        <taxon>Bacteroidota</taxon>
        <taxon>Sphingobacteriia</taxon>
        <taxon>Sphingobacteriales</taxon>
        <taxon>Sphingobacteriaceae</taxon>
        <taxon>Pedobacter</taxon>
    </lineage>
</organism>
<feature type="transmembrane region" description="Helical" evidence="1">
    <location>
        <begin position="342"/>
        <end position="361"/>
    </location>
</feature>
<dbReference type="EMBL" id="CP060723">
    <property type="protein sequence ID" value="QNN41454.1"/>
    <property type="molecule type" value="Genomic_DNA"/>
</dbReference>
<keyword evidence="1" id="KW-1133">Transmembrane helix</keyword>
<keyword evidence="1" id="KW-0472">Membrane</keyword>
<feature type="transmembrane region" description="Helical" evidence="1">
    <location>
        <begin position="163"/>
        <end position="181"/>
    </location>
</feature>
<protein>
    <recommendedName>
        <fullName evidence="4">O-antigen ligase family protein</fullName>
    </recommendedName>
</protein>
<evidence type="ECO:0000256" key="1">
    <source>
        <dbReference type="SAM" id="Phobius"/>
    </source>
</evidence>
<name>A0A7G9QDM9_9SPHI</name>
<evidence type="ECO:0000313" key="3">
    <source>
        <dbReference type="Proteomes" id="UP000515806"/>
    </source>
</evidence>
<feature type="transmembrane region" description="Helical" evidence="1">
    <location>
        <begin position="310"/>
        <end position="330"/>
    </location>
</feature>